<feature type="region of interest" description="Disordered" evidence="6">
    <location>
        <begin position="1"/>
        <end position="20"/>
    </location>
</feature>
<proteinExistence type="predicted"/>
<feature type="compositionally biased region" description="Acidic residues" evidence="6">
    <location>
        <begin position="1888"/>
        <end position="1898"/>
    </location>
</feature>
<evidence type="ECO:0000313" key="10">
    <source>
        <dbReference type="Proteomes" id="UP001162060"/>
    </source>
</evidence>
<feature type="compositionally biased region" description="Basic and acidic residues" evidence="6">
    <location>
        <begin position="520"/>
        <end position="533"/>
    </location>
</feature>
<evidence type="ECO:0000313" key="9">
    <source>
        <dbReference type="EMBL" id="CAK7936451.1"/>
    </source>
</evidence>
<evidence type="ECO:0000256" key="4">
    <source>
        <dbReference type="PROSITE-ProRule" id="PRU00091"/>
    </source>
</evidence>
<evidence type="ECO:0000259" key="7">
    <source>
        <dbReference type="PROSITE" id="PS50178"/>
    </source>
</evidence>
<dbReference type="InterPro" id="IPR023393">
    <property type="entry name" value="START-like_dom_sf"/>
</dbReference>
<dbReference type="PANTHER" id="PTHR13510:SF44">
    <property type="entry name" value="RABENOSYN-5"/>
    <property type="match status" value="1"/>
</dbReference>
<feature type="compositionally biased region" description="Basic residues" evidence="6">
    <location>
        <begin position="810"/>
        <end position="823"/>
    </location>
</feature>
<feature type="region of interest" description="Disordered" evidence="6">
    <location>
        <begin position="440"/>
        <end position="475"/>
    </location>
</feature>
<feature type="compositionally biased region" description="Basic and acidic residues" evidence="6">
    <location>
        <begin position="1260"/>
        <end position="1269"/>
    </location>
</feature>
<evidence type="ECO:0000256" key="3">
    <source>
        <dbReference type="ARBA" id="ARBA00022833"/>
    </source>
</evidence>
<feature type="compositionally biased region" description="Basic and acidic residues" evidence="6">
    <location>
        <begin position="1854"/>
        <end position="1864"/>
    </location>
</feature>
<feature type="compositionally biased region" description="Basic residues" evidence="6">
    <location>
        <begin position="1"/>
        <end position="12"/>
    </location>
</feature>
<gene>
    <name evidence="9" type="ORF">PM001_LOCUS21601</name>
</gene>
<dbReference type="InterPro" id="IPR052727">
    <property type="entry name" value="Rab4/Rab5_effector"/>
</dbReference>
<protein>
    <recommendedName>
        <fullName evidence="11">FYVE-type domain-containing protein</fullName>
    </recommendedName>
</protein>
<feature type="compositionally biased region" description="Acidic residues" evidence="6">
    <location>
        <begin position="382"/>
        <end position="401"/>
    </location>
</feature>
<feature type="coiled-coil region" evidence="5">
    <location>
        <begin position="2064"/>
        <end position="2091"/>
    </location>
</feature>
<feature type="compositionally biased region" description="Polar residues" evidence="6">
    <location>
        <begin position="1810"/>
        <end position="1821"/>
    </location>
</feature>
<evidence type="ECO:0000256" key="5">
    <source>
        <dbReference type="SAM" id="Coils"/>
    </source>
</evidence>
<dbReference type="SUPFAM" id="SSF55961">
    <property type="entry name" value="Bet v1-like"/>
    <property type="match status" value="1"/>
</dbReference>
<feature type="domain" description="FYVE-type" evidence="7">
    <location>
        <begin position="278"/>
        <end position="337"/>
    </location>
</feature>
<keyword evidence="5" id="KW-0175">Coiled coil</keyword>
<feature type="compositionally biased region" description="Basic and acidic residues" evidence="6">
    <location>
        <begin position="1319"/>
        <end position="1328"/>
    </location>
</feature>
<feature type="compositionally biased region" description="Basic and acidic residues" evidence="6">
    <location>
        <begin position="673"/>
        <end position="682"/>
    </location>
</feature>
<dbReference type="Proteomes" id="UP001162060">
    <property type="component" value="Unassembled WGS sequence"/>
</dbReference>
<dbReference type="PROSITE" id="PS50848">
    <property type="entry name" value="START"/>
    <property type="match status" value="1"/>
</dbReference>
<dbReference type="InterPro" id="IPR017455">
    <property type="entry name" value="Znf_FYVE-rel"/>
</dbReference>
<dbReference type="Pfam" id="PF01363">
    <property type="entry name" value="FYVE"/>
    <property type="match status" value="1"/>
</dbReference>
<organism evidence="9 10">
    <name type="scientific">Peronospora matthiolae</name>
    <dbReference type="NCBI Taxonomy" id="2874970"/>
    <lineage>
        <taxon>Eukaryota</taxon>
        <taxon>Sar</taxon>
        <taxon>Stramenopiles</taxon>
        <taxon>Oomycota</taxon>
        <taxon>Peronosporomycetes</taxon>
        <taxon>Peronosporales</taxon>
        <taxon>Peronosporaceae</taxon>
        <taxon>Peronospora</taxon>
    </lineage>
</organism>
<dbReference type="PROSITE" id="PS50178">
    <property type="entry name" value="ZF_FYVE"/>
    <property type="match status" value="1"/>
</dbReference>
<feature type="region of interest" description="Disordered" evidence="6">
    <location>
        <begin position="791"/>
        <end position="875"/>
    </location>
</feature>
<feature type="region of interest" description="Disordered" evidence="6">
    <location>
        <begin position="650"/>
        <end position="729"/>
    </location>
</feature>
<dbReference type="SMART" id="SM00064">
    <property type="entry name" value="FYVE"/>
    <property type="match status" value="1"/>
</dbReference>
<feature type="domain" description="START" evidence="8">
    <location>
        <begin position="161"/>
        <end position="245"/>
    </location>
</feature>
<feature type="region of interest" description="Disordered" evidence="6">
    <location>
        <begin position="362"/>
        <end position="405"/>
    </location>
</feature>
<dbReference type="Gene3D" id="3.30.530.20">
    <property type="match status" value="1"/>
</dbReference>
<name>A0AAV1UPL9_9STRA</name>
<dbReference type="InterPro" id="IPR013083">
    <property type="entry name" value="Znf_RING/FYVE/PHD"/>
</dbReference>
<dbReference type="GO" id="GO:0008289">
    <property type="term" value="F:lipid binding"/>
    <property type="evidence" value="ECO:0007669"/>
    <property type="project" value="InterPro"/>
</dbReference>
<keyword evidence="2 4" id="KW-0863">Zinc-finger</keyword>
<feature type="compositionally biased region" description="Low complexity" evidence="6">
    <location>
        <begin position="452"/>
        <end position="474"/>
    </location>
</feature>
<evidence type="ECO:0008006" key="11">
    <source>
        <dbReference type="Google" id="ProtNLM"/>
    </source>
</evidence>
<feature type="coiled-coil region" evidence="5">
    <location>
        <begin position="2163"/>
        <end position="2190"/>
    </location>
</feature>
<accession>A0AAV1UPL9</accession>
<dbReference type="PANTHER" id="PTHR13510">
    <property type="entry name" value="FYVE-FINGER-CONTAINING RAB5 EFFECTOR PROTEIN RABENOSYN-5-RELATED"/>
    <property type="match status" value="1"/>
</dbReference>
<feature type="compositionally biased region" description="Low complexity" evidence="6">
    <location>
        <begin position="697"/>
        <end position="719"/>
    </location>
</feature>
<feature type="compositionally biased region" description="Basic and acidic residues" evidence="6">
    <location>
        <begin position="1182"/>
        <end position="1226"/>
    </location>
</feature>
<feature type="compositionally biased region" description="Polar residues" evidence="6">
    <location>
        <begin position="1754"/>
        <end position="1767"/>
    </location>
</feature>
<feature type="compositionally biased region" description="Low complexity" evidence="6">
    <location>
        <begin position="1771"/>
        <end position="1784"/>
    </location>
</feature>
<evidence type="ECO:0000256" key="1">
    <source>
        <dbReference type="ARBA" id="ARBA00022723"/>
    </source>
</evidence>
<feature type="compositionally biased region" description="Basic and acidic residues" evidence="6">
    <location>
        <begin position="1673"/>
        <end position="1685"/>
    </location>
</feature>
<feature type="compositionally biased region" description="Basic and acidic residues" evidence="6">
    <location>
        <begin position="362"/>
        <end position="381"/>
    </location>
</feature>
<dbReference type="InterPro" id="IPR000306">
    <property type="entry name" value="Znf_FYVE"/>
</dbReference>
<keyword evidence="3" id="KW-0862">Zinc</keyword>
<dbReference type="InterPro" id="IPR002913">
    <property type="entry name" value="START_lipid-bd_dom"/>
</dbReference>
<feature type="compositionally biased region" description="Polar residues" evidence="6">
    <location>
        <begin position="1280"/>
        <end position="1289"/>
    </location>
</feature>
<dbReference type="InterPro" id="IPR011011">
    <property type="entry name" value="Znf_FYVE_PHD"/>
</dbReference>
<comment type="caution">
    <text evidence="9">The sequence shown here is derived from an EMBL/GenBank/DDBJ whole genome shotgun (WGS) entry which is preliminary data.</text>
</comment>
<evidence type="ECO:0000256" key="2">
    <source>
        <dbReference type="ARBA" id="ARBA00022771"/>
    </source>
</evidence>
<dbReference type="EMBL" id="CAKLBY020000224">
    <property type="protein sequence ID" value="CAK7936451.1"/>
    <property type="molecule type" value="Genomic_DNA"/>
</dbReference>
<dbReference type="GO" id="GO:0008270">
    <property type="term" value="F:zinc ion binding"/>
    <property type="evidence" value="ECO:0007669"/>
    <property type="project" value="UniProtKB-KW"/>
</dbReference>
<feature type="region of interest" description="Disordered" evidence="6">
    <location>
        <begin position="1160"/>
        <end position="1397"/>
    </location>
</feature>
<dbReference type="CDD" id="cd15745">
    <property type="entry name" value="FYVE_RUFY4"/>
    <property type="match status" value="1"/>
</dbReference>
<dbReference type="SUPFAM" id="SSF57903">
    <property type="entry name" value="FYVE/PHD zinc finger"/>
    <property type="match status" value="1"/>
</dbReference>
<feature type="compositionally biased region" description="Basic and acidic residues" evidence="6">
    <location>
        <begin position="1240"/>
        <end position="1249"/>
    </location>
</feature>
<feature type="region of interest" description="Disordered" evidence="6">
    <location>
        <begin position="504"/>
        <end position="579"/>
    </location>
</feature>
<reference evidence="9" key="1">
    <citation type="submission" date="2024-01" db="EMBL/GenBank/DDBJ databases">
        <authorList>
            <person name="Webb A."/>
        </authorList>
    </citation>
    <scope>NUCLEOTIDE SEQUENCE</scope>
    <source>
        <strain evidence="9">Pm1</strain>
    </source>
</reference>
<evidence type="ECO:0000259" key="8">
    <source>
        <dbReference type="PROSITE" id="PS50848"/>
    </source>
</evidence>
<feature type="region of interest" description="Disordered" evidence="6">
    <location>
        <begin position="923"/>
        <end position="969"/>
    </location>
</feature>
<feature type="compositionally biased region" description="Polar residues" evidence="6">
    <location>
        <begin position="504"/>
        <end position="515"/>
    </location>
</feature>
<sequence>MGKARTLSRRRAASTAPGTVVTPVPSLTPNERAYMIRKAKEASVALVEHAHTLDGPVQWHYTGKFRGIQMYRGEGSYDHGGGSSSGTEFLCGVTTMMGSIEEVANYFNQQTTEQMRAKKAEDVLDCGVLYLLVRGNPKNPFYRVSAKYQLYEGPSAFSRERDYCFLECQNTFQHASGRRGWVLSMHSIKLPSCPEVDGVVRGSMYQSGYVFVEAEKKGYMDVMHSLQINFKSTNRLPHFLLNSALRRRILSVVTVSREIQTTRMGRQTLLKKKQLMPKHSRVLCVNCARKFSLFVRKTRCRICGEVVCQPCAPQVTLSTKCGVIKTRVCTKCYHLSPSDDYSEEDALREEGEDLRRMENETRYSDILQDHQDHPDKYRDHDDDYDDSLDDDKDEDGLEEQSDYSVFAQSRFTDASRDSAGTSQFGASKFDSHFKGSSQFGATNELDDSQFNGGNTSVDSSVSGTSTSDWTGGNSAVSSVMDWKQASSTRPGDGYIYDPQASTTSNNFYGASSGGSSDYEASYRTHERKPDKRAGKYKAAVPIPENEAHSHRGGSATSYNSSTKSKSMRRSNNGAKQATMYDANCDSRALNESQTGKTLSIQSLAKSRAARYGIKSQFPPPPPRNLPLEECEREVGDSPLYLGALKSDKIHSSKDRKVHGIAARKSIAPPSPKEGCRETDRLSARRAPKIPRGVTSNAAVARRGSQASRASSRGSKGHGSNRSSVIVEQVRRNRDRALRYNSDINLSSSELKTMEEEHLARMCEVERMQELSPGKAARRLTAPDWSRLSVPLAQSGDRCHSNRSSTAVAGRKQKQPLRGTHRYSSHTTSNSPIQLPYASPPGTPPSVRSRRVPKNAFVNSRTSGSFGGNRSRRMDNSSNFEASRILSDRSNNTFVKSDHARVSLAPSARSEDLVFNTQRSGLRVSKSSDSSFSDRRVDGSQGSSDTSYRDRRSDASSVSTVSDVRHPGGFSLDASQVSDDAKFSSSIAILEPTVKSSDRVAMMESFSAERHSLDSLLDEDLLNQSLAGMTEHIYSMRARAAYKLPDEERCLSDDLQRLQEEHKKRMEELTKMTDNHIIADTVRDSTSTFGGLHDSTSTLGGLHDSSVSLTDYSGNYFGGSAMSSASSTSSVDIDDETFDFGSRPFGRSKRSGTIAFALEEMGSVKDDDGESDDPEASYYSGQEHGEQDCRSEGESGYHSSEEFDVRTEEHMLSARRYSEELDTNNHEDEGESISMSHRFSRQSEEHKTRLESGIPTPPRRISAESTERGYEQVNGLATPLGCSTANSVESVSERLSDPAFHPSGGIHQQNSGIIAPSDSSRVESAESTHDQNAGLRTPPRRSSVGSAESMDENTNILVTLPRRSSVDSGGQSGHELKNGSAIQPHHYSVESSENGCERTGDVAYSLSRWSSAESVESEHEQSTGIATPPHRLSVESVESEHDLSTGITTPPHWLSVESVKCEHEQSTGIATPPRRLSVESVESEPEQSTGLATPLHRLSVESVESEDDESTGIATPSCRLSVESVESEHEQSTDIANPPRQLSSEFAECDHDLSTGIATPPRRLSVESVESEHDLSTGIATPPHRLSVESVKCEREQSTGIATPPRRLSVESVESEHEQSTDIADPPRQLSSEFAESEHDLSTGIATPPRRLSVESVVSEHEQSTGLATLPHLPRSESMEREHEESTGIATPLRRSSVESVESEHEQNMGIATPPRRSSAMSLEHDNDYTSGLATPQRRQSTEPVGSEHECASDLVTSPRRQSVQSAESEYGRNNSSDDAGSSRSSSEENDEGQDETVTRESDHEDARLAYQSSEEPLNQQGDLEYIESAYRSSNGSIPEHACTTPKSMSEESVAFERRDSKSDPDSSQLILSSAVDEFNADMPNVMSDSDDSEDGNDQEDTHSPHTTPTVYLEQPQLVSNVENGDGDHVKLSLFETSISNGTCGPDVPEHVLSSFRESCVSVIDEELMNRPTIELFDVVRANRSTHVIDGNRSPDTMSSLEASHLRRMEELNQIAVDHLGNRISDLDEGLLGSAFRPGRSLYPEFRDEDREMQWRSSDVMEQVHNKHEIDMEKLRRRIRRLEEECRESIASVLTAEEMDLSEFDDDDGAFNGLQSFHGHQSFSIGRSFSHQASFASGKSSTISEDGDMDTLIETDEPLPARVLFEQIAQLTRLQQEMAEAENDEDEEESRARIKEQYRVLRAIKANRRQDSGSLSEDDENWI</sequence>
<feature type="compositionally biased region" description="Basic and acidic residues" evidence="6">
    <location>
        <begin position="1796"/>
        <end position="1807"/>
    </location>
</feature>
<feature type="compositionally biased region" description="Polar residues" evidence="6">
    <location>
        <begin position="1728"/>
        <end position="1743"/>
    </location>
</feature>
<keyword evidence="1" id="KW-0479">Metal-binding</keyword>
<dbReference type="Gene3D" id="3.30.40.10">
    <property type="entry name" value="Zinc/RING finger domain, C3HC4 (zinc finger)"/>
    <property type="match status" value="1"/>
</dbReference>
<evidence type="ECO:0000256" key="6">
    <source>
        <dbReference type="SAM" id="MobiDB-lite"/>
    </source>
</evidence>
<feature type="region of interest" description="Disordered" evidence="6">
    <location>
        <begin position="1409"/>
        <end position="1909"/>
    </location>
</feature>
<feature type="compositionally biased region" description="Polar residues" evidence="6">
    <location>
        <begin position="554"/>
        <end position="575"/>
    </location>
</feature>